<name>A0ABX8ZQV0_9SPHN</name>
<proteinExistence type="predicted"/>
<evidence type="ECO:0000313" key="1">
    <source>
        <dbReference type="EMBL" id="QZD91370.1"/>
    </source>
</evidence>
<evidence type="ECO:0000313" key="2">
    <source>
        <dbReference type="Proteomes" id="UP000824300"/>
    </source>
</evidence>
<protein>
    <submittedName>
        <fullName evidence="1">Uncharacterized protein</fullName>
    </submittedName>
</protein>
<gene>
    <name evidence="1" type="ORF">K3162_07225</name>
</gene>
<dbReference type="RefSeq" id="WP_221427076.1">
    <property type="nucleotide sequence ID" value="NZ_CP081296.1"/>
</dbReference>
<sequence length="143" mass="14625">MSEPVPLQTPGGFAPAFALGLDDGTGNLALVADARPLPVHASPPSVPAPLEGQSTADVVAGPFAPAAMTPVYCSLTGDWQGSVTLKRSTDGGATLQPLTLAGAPWGSFTANACEPVWEESESDATLWLDCRISSGTLGYRISQ</sequence>
<keyword evidence="2" id="KW-1185">Reference proteome</keyword>
<dbReference type="EMBL" id="CP081296">
    <property type="protein sequence ID" value="QZD91370.1"/>
    <property type="molecule type" value="Genomic_DNA"/>
</dbReference>
<reference evidence="1 2" key="1">
    <citation type="submission" date="2021-08" db="EMBL/GenBank/DDBJ databases">
        <title>Comparative Genomics Analysis of the Genus Qipengyuania Reveals Extensive Genetic Diversity and Metabolic Versatility, Including the Description of Fifteen Novel Species.</title>
        <authorList>
            <person name="Liu Y."/>
        </authorList>
    </citation>
    <scope>NUCLEOTIDE SEQUENCE [LARGE SCALE GENOMIC DNA]</scope>
    <source>
        <strain evidence="1 2">1NDW3</strain>
    </source>
</reference>
<dbReference type="Proteomes" id="UP000824300">
    <property type="component" value="Chromosome"/>
</dbReference>
<organism evidence="1 2">
    <name type="scientific">Qipengyuania xiapuensis</name>
    <dbReference type="NCBI Taxonomy" id="2867236"/>
    <lineage>
        <taxon>Bacteria</taxon>
        <taxon>Pseudomonadati</taxon>
        <taxon>Pseudomonadota</taxon>
        <taxon>Alphaproteobacteria</taxon>
        <taxon>Sphingomonadales</taxon>
        <taxon>Erythrobacteraceae</taxon>
        <taxon>Qipengyuania</taxon>
    </lineage>
</organism>
<accession>A0ABX8ZQV0</accession>